<evidence type="ECO:0000259" key="4">
    <source>
        <dbReference type="Pfam" id="PF15915"/>
    </source>
</evidence>
<dbReference type="PANTHER" id="PTHR34236:SF1">
    <property type="entry name" value="DIMETHYL SULFOXIDE REDUCTASE TRANSCRIPTIONAL ACTIVATOR"/>
    <property type="match status" value="1"/>
</dbReference>
<dbReference type="InterPro" id="IPR031803">
    <property type="entry name" value="BAT_GAF/HTH-assoc"/>
</dbReference>
<dbReference type="OrthoDB" id="202021at2157"/>
<dbReference type="Proteomes" id="UP000451471">
    <property type="component" value="Unassembled WGS sequence"/>
</dbReference>
<evidence type="ECO:0000256" key="2">
    <source>
        <dbReference type="ARBA" id="ARBA00023163"/>
    </source>
</evidence>
<keyword evidence="6" id="KW-1185">Reference proteome</keyword>
<dbReference type="Pfam" id="PF04967">
    <property type="entry name" value="HTH_10"/>
    <property type="match status" value="1"/>
</dbReference>
<organism evidence="5 6">
    <name type="scientific">Halomarina oriensis</name>
    <dbReference type="NCBI Taxonomy" id="671145"/>
    <lineage>
        <taxon>Archaea</taxon>
        <taxon>Methanobacteriati</taxon>
        <taxon>Methanobacteriota</taxon>
        <taxon>Stenosarchaea group</taxon>
        <taxon>Halobacteria</taxon>
        <taxon>Halobacteriales</taxon>
        <taxon>Natronomonadaceae</taxon>
        <taxon>Halomarina</taxon>
    </lineage>
</organism>
<dbReference type="EMBL" id="WSZK01000018">
    <property type="protein sequence ID" value="MWG35188.1"/>
    <property type="molecule type" value="Genomic_DNA"/>
</dbReference>
<comment type="caution">
    <text evidence="5">The sequence shown here is derived from an EMBL/GenBank/DDBJ whole genome shotgun (WGS) entry which is preliminary data.</text>
</comment>
<keyword evidence="1" id="KW-0805">Transcription regulation</keyword>
<gene>
    <name evidence="5" type="ORF">GQS65_11935</name>
</gene>
<dbReference type="RefSeq" id="WP_158204877.1">
    <property type="nucleotide sequence ID" value="NZ_WSZK01000018.1"/>
</dbReference>
<accession>A0A6B0GTZ8</accession>
<evidence type="ECO:0000313" key="5">
    <source>
        <dbReference type="EMBL" id="MWG35188.1"/>
    </source>
</evidence>
<sequence>MILVEFTLYHPTLREALRATPGARLVWEQSHRDGTDHRIIAWVEGEDLDAFEEGLAGDPSVVTFSRKAATDDRRLYQVTIADRNADLSVYPALMDTASVIKRLTATAEGWHFQVAFPDRDSLDTFRAFCETNELRYEVARIYEEEGSTDDDREFGLTEKQRDLLEMATRRGYFDVPREVGLEELAAEAGISHQAASERLRRAQATLNSRALGFDAEEPTPE</sequence>
<dbReference type="AlphaFoldDB" id="A0A6B0GTZ8"/>
<feature type="domain" description="Bacterioopsin transcriptional activator GAF and HTH associated" evidence="4">
    <location>
        <begin position="17"/>
        <end position="154"/>
    </location>
</feature>
<dbReference type="PANTHER" id="PTHR34236">
    <property type="entry name" value="DIMETHYL SULFOXIDE REDUCTASE TRANSCRIPTIONAL ACTIVATOR"/>
    <property type="match status" value="1"/>
</dbReference>
<feature type="domain" description="HTH bat-type" evidence="3">
    <location>
        <begin position="156"/>
        <end position="206"/>
    </location>
</feature>
<keyword evidence="2" id="KW-0804">Transcription</keyword>
<evidence type="ECO:0000256" key="1">
    <source>
        <dbReference type="ARBA" id="ARBA00023015"/>
    </source>
</evidence>
<evidence type="ECO:0000259" key="3">
    <source>
        <dbReference type="Pfam" id="PF04967"/>
    </source>
</evidence>
<evidence type="ECO:0000313" key="6">
    <source>
        <dbReference type="Proteomes" id="UP000451471"/>
    </source>
</evidence>
<reference evidence="5 6" key="1">
    <citation type="submission" date="2019-12" db="EMBL/GenBank/DDBJ databases">
        <title>Halocatena pleomorpha gen. nov. sp. nov., an extremely halophilic archaeon of family Halobacteriaceae isolated from saltpan soil.</title>
        <authorList>
            <person name="Pal Y."/>
            <person name="Verma A."/>
            <person name="Krishnamurthi S."/>
            <person name="Kumar P."/>
        </authorList>
    </citation>
    <scope>NUCLEOTIDE SEQUENCE [LARGE SCALE GENOMIC DNA]</scope>
    <source>
        <strain evidence="5 6">JCM 16495</strain>
    </source>
</reference>
<name>A0A6B0GTZ8_9EURY</name>
<protein>
    <submittedName>
        <fullName evidence="5">Bacterio-opsin activator</fullName>
    </submittedName>
</protein>
<dbReference type="Pfam" id="PF15915">
    <property type="entry name" value="BAT"/>
    <property type="match status" value="1"/>
</dbReference>
<dbReference type="InterPro" id="IPR007050">
    <property type="entry name" value="HTH_bacterioopsin"/>
</dbReference>
<proteinExistence type="predicted"/>